<organism evidence="1 2">
    <name type="scientific">Streptomyces ramulosus</name>
    <dbReference type="NCBI Taxonomy" id="47762"/>
    <lineage>
        <taxon>Bacteria</taxon>
        <taxon>Bacillati</taxon>
        <taxon>Actinomycetota</taxon>
        <taxon>Actinomycetes</taxon>
        <taxon>Kitasatosporales</taxon>
        <taxon>Streptomycetaceae</taxon>
        <taxon>Streptomyces</taxon>
    </lineage>
</organism>
<accession>A0ABW1FFK0</accession>
<dbReference type="RefSeq" id="WP_345081370.1">
    <property type="nucleotide sequence ID" value="NZ_BAAAWG010000006.1"/>
</dbReference>
<dbReference type="Proteomes" id="UP001596241">
    <property type="component" value="Unassembled WGS sequence"/>
</dbReference>
<sequence>MCAVLGGRTSYLNRAESGRRLNLGLGRKTPKSANGGDIGGWDGDLMAFWADRCNSEQRYADPPKFARNALIALDGTLSVAQAYLSPSVVRARPWPPGALASHGKRERGA</sequence>
<dbReference type="EMBL" id="JBHSPW010000001">
    <property type="protein sequence ID" value="MFC5891608.1"/>
    <property type="molecule type" value="Genomic_DNA"/>
</dbReference>
<proteinExistence type="predicted"/>
<reference evidence="2" key="1">
    <citation type="journal article" date="2019" name="Int. J. Syst. Evol. Microbiol.">
        <title>The Global Catalogue of Microorganisms (GCM) 10K type strain sequencing project: providing services to taxonomists for standard genome sequencing and annotation.</title>
        <authorList>
            <consortium name="The Broad Institute Genomics Platform"/>
            <consortium name="The Broad Institute Genome Sequencing Center for Infectious Disease"/>
            <person name="Wu L."/>
            <person name="Ma J."/>
        </authorList>
    </citation>
    <scope>NUCLEOTIDE SEQUENCE [LARGE SCALE GENOMIC DNA]</scope>
    <source>
        <strain evidence="2">CGMCC 1.15809</strain>
    </source>
</reference>
<name>A0ABW1FFK0_9ACTN</name>
<evidence type="ECO:0000313" key="2">
    <source>
        <dbReference type="Proteomes" id="UP001596241"/>
    </source>
</evidence>
<evidence type="ECO:0000313" key="1">
    <source>
        <dbReference type="EMBL" id="MFC5891608.1"/>
    </source>
</evidence>
<gene>
    <name evidence="1" type="ORF">ACFP3M_02025</name>
</gene>
<keyword evidence="2" id="KW-1185">Reference proteome</keyword>
<comment type="caution">
    <text evidence="1">The sequence shown here is derived from an EMBL/GenBank/DDBJ whole genome shotgun (WGS) entry which is preliminary data.</text>
</comment>
<protein>
    <submittedName>
        <fullName evidence="1">Uncharacterized protein</fullName>
    </submittedName>
</protein>